<dbReference type="InterPro" id="IPR007197">
    <property type="entry name" value="rSAM"/>
</dbReference>
<dbReference type="InterPro" id="IPR050377">
    <property type="entry name" value="Radical_SAM_PqqE_MftC-like"/>
</dbReference>
<dbReference type="EMBL" id="PEYO01000009">
    <property type="protein sequence ID" value="PIU03714.1"/>
    <property type="molecule type" value="Genomic_DNA"/>
</dbReference>
<sequence length="352" mass="40903">MKTLTQKYLTPVGCFQKILLDEEKSLRLVITGRCNLACEFCVYKIRDFYSPEVHSPKFVEMNPTKKLKNLLEKMKKHLGYNIVHLTGGEPTIAQNIAKIAKLSKDIGFRVNLCSNLVFMKPLLHLLQKGLLNELTFSYLPLDSENQRVNFPIYERPDKTRIKNIMGNAEFIKTNFPDLIVKSNIIISPFSDINNLVKFVYWCWRKGIVPRVQRDRSSNRILGSTKKTLKLLETLEVNPKKVILRIPGATEICEFKSSSGKIIYVKIFNKNFRPCEICKFCNKKDKCSKSLSNIRIYDTTNGPIMCFCTKHNEDFAHLNIEQFFKSDVFDEMKGYKKNKLLYFSKFCTNPNFQ</sequence>
<accession>A0A2M6XDI7</accession>
<evidence type="ECO:0000256" key="1">
    <source>
        <dbReference type="ARBA" id="ARBA00022691"/>
    </source>
</evidence>
<dbReference type="Pfam" id="PF04055">
    <property type="entry name" value="Radical_SAM"/>
    <property type="match status" value="1"/>
</dbReference>
<keyword evidence="2" id="KW-0479">Metal-binding</keyword>
<reference evidence="7" key="1">
    <citation type="submission" date="2017-09" db="EMBL/GenBank/DDBJ databases">
        <title>Depth-based differentiation of microbial function through sediment-hosted aquifers and enrichment of novel symbionts in the deep terrestrial subsurface.</title>
        <authorList>
            <person name="Probst A.J."/>
            <person name="Ladd B."/>
            <person name="Jarett J.K."/>
            <person name="Geller-Mcgrath D.E."/>
            <person name="Sieber C.M.K."/>
            <person name="Emerson J.B."/>
            <person name="Anantharaman K."/>
            <person name="Thomas B.C."/>
            <person name="Malmstrom R."/>
            <person name="Stieglmeier M."/>
            <person name="Klingl A."/>
            <person name="Woyke T."/>
            <person name="Ryan C.M."/>
            <person name="Banfield J.F."/>
        </authorList>
    </citation>
    <scope>NUCLEOTIDE SEQUENCE [LARGE SCALE GENOMIC DNA]</scope>
</reference>
<evidence type="ECO:0000313" key="7">
    <source>
        <dbReference type="Proteomes" id="UP000228996"/>
    </source>
</evidence>
<organism evidence="6 7">
    <name type="scientific">Candidatus Shapirobacteria bacterium CG08_land_8_20_14_0_20_39_18</name>
    <dbReference type="NCBI Taxonomy" id="1974883"/>
    <lineage>
        <taxon>Bacteria</taxon>
        <taxon>Candidatus Shapironibacteriota</taxon>
    </lineage>
</organism>
<dbReference type="SFLD" id="SFLDS00029">
    <property type="entry name" value="Radical_SAM"/>
    <property type="match status" value="1"/>
</dbReference>
<dbReference type="GO" id="GO:0046872">
    <property type="term" value="F:metal ion binding"/>
    <property type="evidence" value="ECO:0007669"/>
    <property type="project" value="UniProtKB-KW"/>
</dbReference>
<dbReference type="PANTHER" id="PTHR11228:SF7">
    <property type="entry name" value="PQQA PEPTIDE CYCLASE"/>
    <property type="match status" value="1"/>
</dbReference>
<evidence type="ECO:0000256" key="2">
    <source>
        <dbReference type="ARBA" id="ARBA00022723"/>
    </source>
</evidence>
<keyword evidence="3" id="KW-0408">Iron</keyword>
<keyword evidence="1" id="KW-0949">S-adenosyl-L-methionine</keyword>
<dbReference type="SFLD" id="SFLDG01067">
    <property type="entry name" value="SPASM/twitch_domain_containing"/>
    <property type="match status" value="1"/>
</dbReference>
<dbReference type="Gene3D" id="3.20.20.70">
    <property type="entry name" value="Aldolase class I"/>
    <property type="match status" value="1"/>
</dbReference>
<gene>
    <name evidence="6" type="ORF">COT44_01730</name>
</gene>
<dbReference type="GO" id="GO:0003824">
    <property type="term" value="F:catalytic activity"/>
    <property type="evidence" value="ECO:0007669"/>
    <property type="project" value="InterPro"/>
</dbReference>
<name>A0A2M6XDI7_9BACT</name>
<dbReference type="PANTHER" id="PTHR11228">
    <property type="entry name" value="RADICAL SAM DOMAIN PROTEIN"/>
    <property type="match status" value="1"/>
</dbReference>
<protein>
    <recommendedName>
        <fullName evidence="5">Radical SAM core domain-containing protein</fullName>
    </recommendedName>
</protein>
<dbReference type="GO" id="GO:0051536">
    <property type="term" value="F:iron-sulfur cluster binding"/>
    <property type="evidence" value="ECO:0007669"/>
    <property type="project" value="UniProtKB-KW"/>
</dbReference>
<dbReference type="SUPFAM" id="SSF102114">
    <property type="entry name" value="Radical SAM enzymes"/>
    <property type="match status" value="1"/>
</dbReference>
<evidence type="ECO:0000256" key="3">
    <source>
        <dbReference type="ARBA" id="ARBA00023004"/>
    </source>
</evidence>
<dbReference type="Proteomes" id="UP000228996">
    <property type="component" value="Unassembled WGS sequence"/>
</dbReference>
<dbReference type="InterPro" id="IPR058240">
    <property type="entry name" value="rSAM_sf"/>
</dbReference>
<keyword evidence="4" id="KW-0411">Iron-sulfur</keyword>
<proteinExistence type="predicted"/>
<feature type="domain" description="Radical SAM core" evidence="5">
    <location>
        <begin position="20"/>
        <end position="243"/>
    </location>
</feature>
<comment type="caution">
    <text evidence="6">The sequence shown here is derived from an EMBL/GenBank/DDBJ whole genome shotgun (WGS) entry which is preliminary data.</text>
</comment>
<dbReference type="PROSITE" id="PS51918">
    <property type="entry name" value="RADICAL_SAM"/>
    <property type="match status" value="1"/>
</dbReference>
<evidence type="ECO:0000259" key="5">
    <source>
        <dbReference type="PROSITE" id="PS51918"/>
    </source>
</evidence>
<evidence type="ECO:0000256" key="4">
    <source>
        <dbReference type="ARBA" id="ARBA00023014"/>
    </source>
</evidence>
<dbReference type="AlphaFoldDB" id="A0A2M6XDI7"/>
<dbReference type="InterPro" id="IPR013785">
    <property type="entry name" value="Aldolase_TIM"/>
</dbReference>
<evidence type="ECO:0000313" key="6">
    <source>
        <dbReference type="EMBL" id="PIU03714.1"/>
    </source>
</evidence>
<dbReference type="CDD" id="cd01335">
    <property type="entry name" value="Radical_SAM"/>
    <property type="match status" value="1"/>
</dbReference>